<evidence type="ECO:0000313" key="8">
    <source>
        <dbReference type="Proteomes" id="UP000464624"/>
    </source>
</evidence>
<evidence type="ECO:0000256" key="4">
    <source>
        <dbReference type="ARBA" id="ARBA00022989"/>
    </source>
</evidence>
<evidence type="ECO:0000313" key="7">
    <source>
        <dbReference type="EMBL" id="BBU21263.1"/>
    </source>
</evidence>
<dbReference type="KEGG" id="mxe:MYXE_10520"/>
<organism evidence="7 8">
    <name type="scientific">Mycobacterium xenopi</name>
    <dbReference type="NCBI Taxonomy" id="1789"/>
    <lineage>
        <taxon>Bacteria</taxon>
        <taxon>Bacillati</taxon>
        <taxon>Actinomycetota</taxon>
        <taxon>Actinomycetes</taxon>
        <taxon>Mycobacteriales</taxon>
        <taxon>Mycobacteriaceae</taxon>
        <taxon>Mycobacterium</taxon>
    </lineage>
</organism>
<accession>A0AAD1LZT8</accession>
<comment type="subcellular location">
    <subcellularLocation>
        <location evidence="1">Cell membrane</location>
        <topology evidence="1">Multi-pass membrane protein</topology>
    </subcellularLocation>
</comment>
<proteinExistence type="predicted"/>
<keyword evidence="2" id="KW-1003">Cell membrane</keyword>
<keyword evidence="3 6" id="KW-0812">Transmembrane</keyword>
<name>A0AAD1LZT8_MYCXE</name>
<feature type="transmembrane region" description="Helical" evidence="6">
    <location>
        <begin position="77"/>
        <end position="95"/>
    </location>
</feature>
<evidence type="ECO:0000256" key="3">
    <source>
        <dbReference type="ARBA" id="ARBA00022692"/>
    </source>
</evidence>
<dbReference type="AlphaFoldDB" id="A0AAD1LZT8"/>
<evidence type="ECO:0000256" key="6">
    <source>
        <dbReference type="SAM" id="Phobius"/>
    </source>
</evidence>
<gene>
    <name evidence="7" type="ORF">MYXE_10520</name>
</gene>
<feature type="transmembrane region" description="Helical" evidence="6">
    <location>
        <begin position="16"/>
        <end position="33"/>
    </location>
</feature>
<dbReference type="EMBL" id="AP022314">
    <property type="protein sequence ID" value="BBU21263.1"/>
    <property type="molecule type" value="Genomic_DNA"/>
</dbReference>
<evidence type="ECO:0000256" key="1">
    <source>
        <dbReference type="ARBA" id="ARBA00004651"/>
    </source>
</evidence>
<protein>
    <recommendedName>
        <fullName evidence="9">Prokaryotic cytochrome C oxidase subunit IV family protein</fullName>
    </recommendedName>
</protein>
<reference evidence="7 8" key="1">
    <citation type="submission" date="2019-12" db="EMBL/GenBank/DDBJ databases">
        <title>Complete genome sequence of Mycolicibacterium xenopi str. JCM15661T.</title>
        <authorList>
            <person name="Yoshida M."/>
            <person name="Fukano H."/>
            <person name="Asakura T."/>
            <person name="Hoshino Y."/>
        </authorList>
    </citation>
    <scope>NUCLEOTIDE SEQUENCE [LARGE SCALE GENOMIC DNA]</scope>
    <source>
        <strain evidence="7 8">JCM 15661T</strain>
    </source>
</reference>
<dbReference type="Proteomes" id="UP000464624">
    <property type="component" value="Chromosome"/>
</dbReference>
<sequence length="96" mass="10383">MSDRTSPLIAVSRQPAVIVWAILVALTGVSYWLGADHALGTTSAALSLVLVIAIAKSWLVQWFFMDMRHAPRRLQSIVGAWLAVTAGIVIGMQILL</sequence>
<evidence type="ECO:0000256" key="5">
    <source>
        <dbReference type="ARBA" id="ARBA00023136"/>
    </source>
</evidence>
<dbReference type="GO" id="GO:0005886">
    <property type="term" value="C:plasma membrane"/>
    <property type="evidence" value="ECO:0007669"/>
    <property type="project" value="UniProtKB-SubCell"/>
</dbReference>
<keyword evidence="4 6" id="KW-1133">Transmembrane helix</keyword>
<evidence type="ECO:0000256" key="2">
    <source>
        <dbReference type="ARBA" id="ARBA00022475"/>
    </source>
</evidence>
<evidence type="ECO:0008006" key="9">
    <source>
        <dbReference type="Google" id="ProtNLM"/>
    </source>
</evidence>
<feature type="transmembrane region" description="Helical" evidence="6">
    <location>
        <begin position="45"/>
        <end position="65"/>
    </location>
</feature>
<dbReference type="RefSeq" id="WP_085195869.1">
    <property type="nucleotide sequence ID" value="NZ_JAQGFX010000021.1"/>
</dbReference>
<keyword evidence="5 6" id="KW-0472">Membrane</keyword>
<dbReference type="InterPro" id="IPR005171">
    <property type="entry name" value="Cyt_c_oxidase_su4_prok"/>
</dbReference>
<dbReference type="Pfam" id="PF03626">
    <property type="entry name" value="COX4_pro"/>
    <property type="match status" value="1"/>
</dbReference>